<proteinExistence type="inferred from homology"/>
<dbReference type="GO" id="GO:0005886">
    <property type="term" value="C:plasma membrane"/>
    <property type="evidence" value="ECO:0007669"/>
    <property type="project" value="UniProtKB-SubCell"/>
</dbReference>
<comment type="caution">
    <text evidence="9">The sequence shown here is derived from an EMBL/GenBank/DDBJ whole genome shotgun (WGS) entry which is preliminary data.</text>
</comment>
<dbReference type="PANTHER" id="PTHR30558:SF3">
    <property type="entry name" value="BIOPOLYMER TRANSPORT PROTEIN EXBD-RELATED"/>
    <property type="match status" value="1"/>
</dbReference>
<dbReference type="OrthoDB" id="9793581at2"/>
<keyword evidence="7" id="KW-0813">Transport</keyword>
<keyword evidence="3" id="KW-1003">Cell membrane</keyword>
<evidence type="ECO:0000313" key="10">
    <source>
        <dbReference type="Proteomes" id="UP000003688"/>
    </source>
</evidence>
<evidence type="ECO:0000313" key="9">
    <source>
        <dbReference type="EMBL" id="EEF59558.1"/>
    </source>
</evidence>
<comment type="similarity">
    <text evidence="2 7">Belongs to the ExbD/TolR family.</text>
</comment>
<gene>
    <name evidence="9" type="ORF">Cflav_PD2465</name>
</gene>
<dbReference type="AlphaFoldDB" id="B9XKR5"/>
<reference evidence="9 10" key="1">
    <citation type="journal article" date="2011" name="J. Bacteriol.">
        <title>Genome sequence of 'Pedosphaera parvula' Ellin514, an aerobic Verrucomicrobial isolate from pasture soil.</title>
        <authorList>
            <person name="Kant R."/>
            <person name="van Passel M.W."/>
            <person name="Sangwan P."/>
            <person name="Palva A."/>
            <person name="Lucas S."/>
            <person name="Copeland A."/>
            <person name="Lapidus A."/>
            <person name="Glavina Del Rio T."/>
            <person name="Dalin E."/>
            <person name="Tice H."/>
            <person name="Bruce D."/>
            <person name="Goodwin L."/>
            <person name="Pitluck S."/>
            <person name="Chertkov O."/>
            <person name="Larimer F.W."/>
            <person name="Land M.L."/>
            <person name="Hauser L."/>
            <person name="Brettin T.S."/>
            <person name="Detter J.C."/>
            <person name="Han S."/>
            <person name="de Vos W.M."/>
            <person name="Janssen P.H."/>
            <person name="Smidt H."/>
        </authorList>
    </citation>
    <scope>NUCLEOTIDE SEQUENCE [LARGE SCALE GENOMIC DNA]</scope>
    <source>
        <strain evidence="9 10">Ellin514</strain>
    </source>
</reference>
<dbReference type="GO" id="GO:0015031">
    <property type="term" value="P:protein transport"/>
    <property type="evidence" value="ECO:0007669"/>
    <property type="project" value="UniProtKB-KW"/>
</dbReference>
<keyword evidence="5 8" id="KW-1133">Transmembrane helix</keyword>
<evidence type="ECO:0000256" key="8">
    <source>
        <dbReference type="SAM" id="Phobius"/>
    </source>
</evidence>
<protein>
    <submittedName>
        <fullName evidence="9">Biopolymer transport protein ExbD/TolR</fullName>
    </submittedName>
</protein>
<evidence type="ECO:0000256" key="6">
    <source>
        <dbReference type="ARBA" id="ARBA00023136"/>
    </source>
</evidence>
<dbReference type="GO" id="GO:0022857">
    <property type="term" value="F:transmembrane transporter activity"/>
    <property type="evidence" value="ECO:0007669"/>
    <property type="project" value="InterPro"/>
</dbReference>
<dbReference type="RefSeq" id="WP_007416401.1">
    <property type="nucleotide sequence ID" value="NZ_ABOX02000026.1"/>
</dbReference>
<evidence type="ECO:0000256" key="1">
    <source>
        <dbReference type="ARBA" id="ARBA00004162"/>
    </source>
</evidence>
<comment type="subcellular location">
    <subcellularLocation>
        <location evidence="1">Cell membrane</location>
        <topology evidence="1">Single-pass membrane protein</topology>
    </subcellularLocation>
    <subcellularLocation>
        <location evidence="7">Cell membrane</location>
        <topology evidence="7">Single-pass type II membrane protein</topology>
    </subcellularLocation>
</comment>
<accession>B9XKR5</accession>
<dbReference type="EMBL" id="ABOX02000026">
    <property type="protein sequence ID" value="EEF59558.1"/>
    <property type="molecule type" value="Genomic_DNA"/>
</dbReference>
<sequence>MKIRSPLPRRKTRIEIIPLIDIMFFLLASFMMVSLQMQKVRTLKASLPTATLAKASAKPDMINLTVDKYGQVSLDKKPVSFPELLPILTNRYNLNTNLPVYISGTRDATHGSMIYLLDFVKRAGIQRVAIAIKSAPDHP</sequence>
<evidence type="ECO:0000256" key="5">
    <source>
        <dbReference type="ARBA" id="ARBA00022989"/>
    </source>
</evidence>
<evidence type="ECO:0000256" key="2">
    <source>
        <dbReference type="ARBA" id="ARBA00005811"/>
    </source>
</evidence>
<dbReference type="Proteomes" id="UP000003688">
    <property type="component" value="Unassembled WGS sequence"/>
</dbReference>
<keyword evidence="6 8" id="KW-0472">Membrane</keyword>
<dbReference type="InterPro" id="IPR003400">
    <property type="entry name" value="ExbD"/>
</dbReference>
<evidence type="ECO:0000256" key="7">
    <source>
        <dbReference type="RuleBase" id="RU003879"/>
    </source>
</evidence>
<dbReference type="STRING" id="320771.Cflav_PD2465"/>
<organism evidence="9 10">
    <name type="scientific">Pedosphaera parvula (strain Ellin514)</name>
    <dbReference type="NCBI Taxonomy" id="320771"/>
    <lineage>
        <taxon>Bacteria</taxon>
        <taxon>Pseudomonadati</taxon>
        <taxon>Verrucomicrobiota</taxon>
        <taxon>Pedosphaerae</taxon>
        <taxon>Pedosphaerales</taxon>
        <taxon>Pedosphaeraceae</taxon>
        <taxon>Pedosphaera</taxon>
    </lineage>
</organism>
<evidence type="ECO:0000256" key="3">
    <source>
        <dbReference type="ARBA" id="ARBA00022475"/>
    </source>
</evidence>
<keyword evidence="4 7" id="KW-0812">Transmembrane</keyword>
<name>B9XKR5_PEDPL</name>
<keyword evidence="10" id="KW-1185">Reference proteome</keyword>
<dbReference type="PANTHER" id="PTHR30558">
    <property type="entry name" value="EXBD MEMBRANE COMPONENT OF PMF-DRIVEN MACROMOLECULE IMPORT SYSTEM"/>
    <property type="match status" value="1"/>
</dbReference>
<evidence type="ECO:0000256" key="4">
    <source>
        <dbReference type="ARBA" id="ARBA00022692"/>
    </source>
</evidence>
<dbReference type="Pfam" id="PF02472">
    <property type="entry name" value="ExbD"/>
    <property type="match status" value="1"/>
</dbReference>
<dbReference type="Gene3D" id="3.30.420.270">
    <property type="match status" value="1"/>
</dbReference>
<keyword evidence="7" id="KW-0653">Protein transport</keyword>
<feature type="transmembrane region" description="Helical" evidence="8">
    <location>
        <begin position="16"/>
        <end position="35"/>
    </location>
</feature>